<name>A0A4R5D8R1_9ACTN</name>
<dbReference type="RefSeq" id="WP_131897240.1">
    <property type="nucleotide sequence ID" value="NZ_SMKZ01000027.1"/>
</dbReference>
<evidence type="ECO:0000313" key="1">
    <source>
        <dbReference type="EMBL" id="TDE08121.1"/>
    </source>
</evidence>
<dbReference type="InParanoid" id="A0A4R5D8R1"/>
<protein>
    <submittedName>
        <fullName evidence="1">Uncharacterized protein</fullName>
    </submittedName>
</protein>
<organism evidence="1 2">
    <name type="scientific">Jiangella asiatica</name>
    <dbReference type="NCBI Taxonomy" id="2530372"/>
    <lineage>
        <taxon>Bacteria</taxon>
        <taxon>Bacillati</taxon>
        <taxon>Actinomycetota</taxon>
        <taxon>Actinomycetes</taxon>
        <taxon>Jiangellales</taxon>
        <taxon>Jiangellaceae</taxon>
        <taxon>Jiangella</taxon>
    </lineage>
</organism>
<dbReference type="AlphaFoldDB" id="A0A4R5D8R1"/>
<dbReference type="Proteomes" id="UP000294739">
    <property type="component" value="Unassembled WGS sequence"/>
</dbReference>
<sequence length="67" mass="6731">MLGGLLGAVPVAAGAAGLVSAASAVPADLRPGRFSVASITKQFTRVAIAQLVERDVIGYPRGRRVGA</sequence>
<dbReference type="SUPFAM" id="SSF56601">
    <property type="entry name" value="beta-lactamase/transpeptidase-like"/>
    <property type="match status" value="1"/>
</dbReference>
<proteinExistence type="predicted"/>
<dbReference type="EMBL" id="SMKZ01000027">
    <property type="protein sequence ID" value="TDE08121.1"/>
    <property type="molecule type" value="Genomic_DNA"/>
</dbReference>
<reference evidence="1 2" key="1">
    <citation type="submission" date="2019-03" db="EMBL/GenBank/DDBJ databases">
        <title>Draft genome sequences of novel Actinobacteria.</title>
        <authorList>
            <person name="Sahin N."/>
            <person name="Ay H."/>
            <person name="Saygin H."/>
        </authorList>
    </citation>
    <scope>NUCLEOTIDE SEQUENCE [LARGE SCALE GENOMIC DNA]</scope>
    <source>
        <strain evidence="1 2">5K138</strain>
    </source>
</reference>
<comment type="caution">
    <text evidence="1">The sequence shown here is derived from an EMBL/GenBank/DDBJ whole genome shotgun (WGS) entry which is preliminary data.</text>
</comment>
<accession>A0A4R5D8R1</accession>
<evidence type="ECO:0000313" key="2">
    <source>
        <dbReference type="Proteomes" id="UP000294739"/>
    </source>
</evidence>
<dbReference type="InterPro" id="IPR012338">
    <property type="entry name" value="Beta-lactam/transpept-like"/>
</dbReference>
<gene>
    <name evidence="1" type="ORF">E1269_18615</name>
</gene>
<keyword evidence="2" id="KW-1185">Reference proteome</keyword>
<dbReference type="Gene3D" id="3.40.710.10">
    <property type="entry name" value="DD-peptidase/beta-lactamase superfamily"/>
    <property type="match status" value="1"/>
</dbReference>